<dbReference type="HOGENOM" id="CLU_2347589_0_0_1"/>
<keyword evidence="2" id="KW-1185">Reference proteome</keyword>
<dbReference type="Proteomes" id="UP000054217">
    <property type="component" value="Unassembled WGS sequence"/>
</dbReference>
<evidence type="ECO:0000313" key="1">
    <source>
        <dbReference type="EMBL" id="KIN96858.1"/>
    </source>
</evidence>
<evidence type="ECO:0000313" key="2">
    <source>
        <dbReference type="Proteomes" id="UP000054217"/>
    </source>
</evidence>
<sequence>MHKYRRRNTCLVSFKSSPLFFKLSTPAVRCSRRTAHVQWGTFIWVNLGQLDCLADVHSGVVRRSPKTGCWIASEILHCSVKNVKFKIFSMPGPTGQT</sequence>
<dbReference type="AlphaFoldDB" id="A0A0C3NNJ7"/>
<reference evidence="1 2" key="1">
    <citation type="submission" date="2014-04" db="EMBL/GenBank/DDBJ databases">
        <authorList>
            <consortium name="DOE Joint Genome Institute"/>
            <person name="Kuo A."/>
            <person name="Kohler A."/>
            <person name="Costa M.D."/>
            <person name="Nagy L.G."/>
            <person name="Floudas D."/>
            <person name="Copeland A."/>
            <person name="Barry K.W."/>
            <person name="Cichocki N."/>
            <person name="Veneault-Fourrey C."/>
            <person name="LaButti K."/>
            <person name="Lindquist E.A."/>
            <person name="Lipzen A."/>
            <person name="Lundell T."/>
            <person name="Morin E."/>
            <person name="Murat C."/>
            <person name="Sun H."/>
            <person name="Tunlid A."/>
            <person name="Henrissat B."/>
            <person name="Grigoriev I.V."/>
            <person name="Hibbett D.S."/>
            <person name="Martin F."/>
            <person name="Nordberg H.P."/>
            <person name="Cantor M.N."/>
            <person name="Hua S.X."/>
        </authorList>
    </citation>
    <scope>NUCLEOTIDE SEQUENCE [LARGE SCALE GENOMIC DNA]</scope>
    <source>
        <strain evidence="1 2">Marx 270</strain>
    </source>
</reference>
<protein>
    <submittedName>
        <fullName evidence="1">Uncharacterized protein</fullName>
    </submittedName>
</protein>
<dbReference type="EMBL" id="KN832038">
    <property type="protein sequence ID" value="KIN96858.1"/>
    <property type="molecule type" value="Genomic_DNA"/>
</dbReference>
<name>A0A0C3NNJ7_PISTI</name>
<accession>A0A0C3NNJ7</accession>
<proteinExistence type="predicted"/>
<organism evidence="1 2">
    <name type="scientific">Pisolithus tinctorius Marx 270</name>
    <dbReference type="NCBI Taxonomy" id="870435"/>
    <lineage>
        <taxon>Eukaryota</taxon>
        <taxon>Fungi</taxon>
        <taxon>Dikarya</taxon>
        <taxon>Basidiomycota</taxon>
        <taxon>Agaricomycotina</taxon>
        <taxon>Agaricomycetes</taxon>
        <taxon>Agaricomycetidae</taxon>
        <taxon>Boletales</taxon>
        <taxon>Sclerodermatineae</taxon>
        <taxon>Pisolithaceae</taxon>
        <taxon>Pisolithus</taxon>
    </lineage>
</organism>
<reference evidence="2" key="2">
    <citation type="submission" date="2015-01" db="EMBL/GenBank/DDBJ databases">
        <title>Evolutionary Origins and Diversification of the Mycorrhizal Mutualists.</title>
        <authorList>
            <consortium name="DOE Joint Genome Institute"/>
            <consortium name="Mycorrhizal Genomics Consortium"/>
            <person name="Kohler A."/>
            <person name="Kuo A."/>
            <person name="Nagy L.G."/>
            <person name="Floudas D."/>
            <person name="Copeland A."/>
            <person name="Barry K.W."/>
            <person name="Cichocki N."/>
            <person name="Veneault-Fourrey C."/>
            <person name="LaButti K."/>
            <person name="Lindquist E.A."/>
            <person name="Lipzen A."/>
            <person name="Lundell T."/>
            <person name="Morin E."/>
            <person name="Murat C."/>
            <person name="Riley R."/>
            <person name="Ohm R."/>
            <person name="Sun H."/>
            <person name="Tunlid A."/>
            <person name="Henrissat B."/>
            <person name="Grigoriev I.V."/>
            <person name="Hibbett D.S."/>
            <person name="Martin F."/>
        </authorList>
    </citation>
    <scope>NUCLEOTIDE SEQUENCE [LARGE SCALE GENOMIC DNA]</scope>
    <source>
        <strain evidence="2">Marx 270</strain>
    </source>
</reference>
<dbReference type="InParanoid" id="A0A0C3NNJ7"/>
<gene>
    <name evidence="1" type="ORF">M404DRAFT_925601</name>
</gene>